<evidence type="ECO:0000313" key="1">
    <source>
        <dbReference type="EMBL" id="KAJ8890164.1"/>
    </source>
</evidence>
<dbReference type="Proteomes" id="UP001159363">
    <property type="component" value="Chromosome 3"/>
</dbReference>
<accession>A0ABQ9I0M4</accession>
<keyword evidence="2" id="KW-1185">Reference proteome</keyword>
<dbReference type="EMBL" id="JARBHB010000003">
    <property type="protein sequence ID" value="KAJ8890164.1"/>
    <property type="molecule type" value="Genomic_DNA"/>
</dbReference>
<organism evidence="1 2">
    <name type="scientific">Dryococelus australis</name>
    <dbReference type="NCBI Taxonomy" id="614101"/>
    <lineage>
        <taxon>Eukaryota</taxon>
        <taxon>Metazoa</taxon>
        <taxon>Ecdysozoa</taxon>
        <taxon>Arthropoda</taxon>
        <taxon>Hexapoda</taxon>
        <taxon>Insecta</taxon>
        <taxon>Pterygota</taxon>
        <taxon>Neoptera</taxon>
        <taxon>Polyneoptera</taxon>
        <taxon>Phasmatodea</taxon>
        <taxon>Verophasmatodea</taxon>
        <taxon>Anareolatae</taxon>
        <taxon>Phasmatidae</taxon>
        <taxon>Eurycanthinae</taxon>
        <taxon>Dryococelus</taxon>
    </lineage>
</organism>
<proteinExistence type="predicted"/>
<protein>
    <submittedName>
        <fullName evidence="1">Uncharacterized protein</fullName>
    </submittedName>
</protein>
<gene>
    <name evidence="1" type="ORF">PR048_009671</name>
</gene>
<evidence type="ECO:0000313" key="2">
    <source>
        <dbReference type="Proteomes" id="UP001159363"/>
    </source>
</evidence>
<reference evidence="1 2" key="1">
    <citation type="submission" date="2023-02" db="EMBL/GenBank/DDBJ databases">
        <title>LHISI_Scaffold_Assembly.</title>
        <authorList>
            <person name="Stuart O.P."/>
            <person name="Cleave R."/>
            <person name="Magrath M.J.L."/>
            <person name="Mikheyev A.S."/>
        </authorList>
    </citation>
    <scope>NUCLEOTIDE SEQUENCE [LARGE SCALE GENOMIC DNA]</scope>
    <source>
        <strain evidence="1">Daus_M_001</strain>
        <tissue evidence="1">Leg muscle</tissue>
    </source>
</reference>
<name>A0ABQ9I0M4_9NEOP</name>
<sequence length="383" mass="43133">MESLLSGCQWKMGKGRSRTQIFCIEKTRVTIRRWNVHLSGDHFGFLRVFPMRVRSIAFPLQPTQSRSWVVTVLAVGNWTERPPCLPFVLFQTPTPHSHKHKTGNWDTSRMPETHTRITLQESGRPWSLVVNTLPILRLVARRTGYFVLGRRDEYASIWCVPTTVIRLQSSAFGAMIQTFKESWCLLRAVRTRRTQQEPETRVGLGETECTAATHERAARHPLHTCCDAGIKPGLPWREARRLTLSHRGSFTKELRGLWGLLARDKRAEDPPRKGQGAKSRPLDYRSAALPLSCGGRVPPSLLRNEHRKVWLRGQTEGGHFQCASGAAVVWWLDYAPGFSHVGIVPDGATGSRIFSGISGFLPPMHSGATPYSPHFTLIGSQNF</sequence>
<comment type="caution">
    <text evidence="1">The sequence shown here is derived from an EMBL/GenBank/DDBJ whole genome shotgun (WGS) entry which is preliminary data.</text>
</comment>